<gene>
    <name evidence="1" type="ORF">RF819_09310</name>
</gene>
<keyword evidence="2" id="KW-1185">Reference proteome</keyword>
<accession>A0A1T1ASC8</accession>
<proteinExistence type="predicted"/>
<sequence>MQQLIQQHYWFLALVTVELQLLGKLQAQLGMRQRREKIQLQQEFVVLLQQLVLAWSSHQVFVLFDTPCQTLLAFHYCWKNRVPYSHIQL</sequence>
<comment type="caution">
    <text evidence="1">The sequence shown here is derived from an EMBL/GenBank/DDBJ whole genome shotgun (WGS) entry which is preliminary data.</text>
</comment>
<name>A0A1T1ASC8_RHOFE</name>
<dbReference type="Proteomes" id="UP000190750">
    <property type="component" value="Unassembled WGS sequence"/>
</dbReference>
<reference evidence="1 2" key="1">
    <citation type="submission" date="2017-01" db="EMBL/GenBank/DDBJ databases">
        <title>Genome sequencing of Rhodoferax fermentans JCM 7819.</title>
        <authorList>
            <person name="Kim Y.J."/>
            <person name="Farh M.E.-A."/>
            <person name="Yang D.-C."/>
        </authorList>
    </citation>
    <scope>NUCLEOTIDE SEQUENCE [LARGE SCALE GENOMIC DNA]</scope>
    <source>
        <strain evidence="1 2">JCM 7819</strain>
    </source>
</reference>
<organism evidence="1 2">
    <name type="scientific">Rhodoferax fermentans</name>
    <dbReference type="NCBI Taxonomy" id="28066"/>
    <lineage>
        <taxon>Bacteria</taxon>
        <taxon>Pseudomonadati</taxon>
        <taxon>Pseudomonadota</taxon>
        <taxon>Betaproteobacteria</taxon>
        <taxon>Burkholderiales</taxon>
        <taxon>Comamonadaceae</taxon>
        <taxon>Rhodoferax</taxon>
    </lineage>
</organism>
<evidence type="ECO:0000313" key="1">
    <source>
        <dbReference type="EMBL" id="OOV06903.1"/>
    </source>
</evidence>
<dbReference type="EMBL" id="MTJN01000002">
    <property type="protein sequence ID" value="OOV06903.1"/>
    <property type="molecule type" value="Genomic_DNA"/>
</dbReference>
<dbReference type="AlphaFoldDB" id="A0A1T1ASC8"/>
<protein>
    <submittedName>
        <fullName evidence="1">Uncharacterized protein</fullName>
    </submittedName>
</protein>
<evidence type="ECO:0000313" key="2">
    <source>
        <dbReference type="Proteomes" id="UP000190750"/>
    </source>
</evidence>